<feature type="signal peptide" evidence="1">
    <location>
        <begin position="1"/>
        <end position="20"/>
    </location>
</feature>
<evidence type="ECO:0000313" key="3">
    <source>
        <dbReference type="Proteomes" id="UP000319353"/>
    </source>
</evidence>
<organism evidence="2 3">
    <name type="scientific">Candidatus Segetimicrobium genomatis</name>
    <dbReference type="NCBI Taxonomy" id="2569760"/>
    <lineage>
        <taxon>Bacteria</taxon>
        <taxon>Bacillati</taxon>
        <taxon>Candidatus Sysuimicrobiota</taxon>
        <taxon>Candidatus Sysuimicrobiia</taxon>
        <taxon>Candidatus Sysuimicrobiales</taxon>
        <taxon>Candidatus Segetimicrobiaceae</taxon>
        <taxon>Candidatus Segetimicrobium</taxon>
    </lineage>
</organism>
<evidence type="ECO:0000256" key="1">
    <source>
        <dbReference type="SAM" id="SignalP"/>
    </source>
</evidence>
<name>A0A537KU59_9BACT</name>
<evidence type="ECO:0000313" key="2">
    <source>
        <dbReference type="EMBL" id="TMI99272.1"/>
    </source>
</evidence>
<protein>
    <recommendedName>
        <fullName evidence="4">Carboxypeptidase regulatory-like domain-containing protein</fullName>
    </recommendedName>
</protein>
<proteinExistence type="predicted"/>
<accession>A0A537KU59</accession>
<dbReference type="AlphaFoldDB" id="A0A537KU59"/>
<feature type="chain" id="PRO_5021932746" description="Carboxypeptidase regulatory-like domain-containing protein" evidence="1">
    <location>
        <begin position="21"/>
        <end position="111"/>
    </location>
</feature>
<dbReference type="Proteomes" id="UP000319353">
    <property type="component" value="Unassembled WGS sequence"/>
</dbReference>
<dbReference type="EMBL" id="VBAL01000139">
    <property type="protein sequence ID" value="TMI99272.1"/>
    <property type="molecule type" value="Genomic_DNA"/>
</dbReference>
<gene>
    <name evidence="2" type="ORF">E6H01_11335</name>
</gene>
<keyword evidence="1" id="KW-0732">Signal</keyword>
<comment type="caution">
    <text evidence="2">The sequence shown here is derived from an EMBL/GenBank/DDBJ whole genome shotgun (WGS) entry which is preliminary data.</text>
</comment>
<reference evidence="2 3" key="1">
    <citation type="journal article" date="2019" name="Nat. Microbiol.">
        <title>Mediterranean grassland soil C-N compound turnover is dependent on rainfall and depth, and is mediated by genomically divergent microorganisms.</title>
        <authorList>
            <person name="Diamond S."/>
            <person name="Andeer P.F."/>
            <person name="Li Z."/>
            <person name="Crits-Christoph A."/>
            <person name="Burstein D."/>
            <person name="Anantharaman K."/>
            <person name="Lane K.R."/>
            <person name="Thomas B.C."/>
            <person name="Pan C."/>
            <person name="Northen T.R."/>
            <person name="Banfield J.F."/>
        </authorList>
    </citation>
    <scope>NUCLEOTIDE SEQUENCE [LARGE SCALE GENOMIC DNA]</scope>
    <source>
        <strain evidence="2">NP_4</strain>
    </source>
</reference>
<evidence type="ECO:0008006" key="4">
    <source>
        <dbReference type="Google" id="ProtNLM"/>
    </source>
</evidence>
<sequence>MRVALACCAAIGLLVGVSAAAGSAALQVTGPSPLTIRGVFFVPSERVTVVAHVKGRYVMEVTADKAGTFTARFTGVSLSHCLGYTVRATGSRGSHAYLRSLPECASPGPAP</sequence>